<accession>A0A0C2IUK3</accession>
<feature type="coiled-coil region" evidence="1">
    <location>
        <begin position="426"/>
        <end position="556"/>
    </location>
</feature>
<keyword evidence="4" id="KW-1185">Reference proteome</keyword>
<reference evidence="3 4" key="1">
    <citation type="journal article" date="2014" name="Genome Biol. Evol.">
        <title>The genome of the myxosporean Thelohanellus kitauei shows adaptations to nutrient acquisition within its fish host.</title>
        <authorList>
            <person name="Yang Y."/>
            <person name="Xiong J."/>
            <person name="Zhou Z."/>
            <person name="Huo F."/>
            <person name="Miao W."/>
            <person name="Ran C."/>
            <person name="Liu Y."/>
            <person name="Zhang J."/>
            <person name="Feng J."/>
            <person name="Wang M."/>
            <person name="Wang M."/>
            <person name="Wang L."/>
            <person name="Yao B."/>
        </authorList>
    </citation>
    <scope>NUCLEOTIDE SEQUENCE [LARGE SCALE GENOMIC DNA]</scope>
    <source>
        <strain evidence="3">Wuqing</strain>
    </source>
</reference>
<dbReference type="Proteomes" id="UP000031668">
    <property type="component" value="Unassembled WGS sequence"/>
</dbReference>
<dbReference type="AlphaFoldDB" id="A0A0C2IUK3"/>
<name>A0A0C2IUK3_THEKT</name>
<organism evidence="3 4">
    <name type="scientific">Thelohanellus kitauei</name>
    <name type="common">Myxosporean</name>
    <dbReference type="NCBI Taxonomy" id="669202"/>
    <lineage>
        <taxon>Eukaryota</taxon>
        <taxon>Metazoa</taxon>
        <taxon>Cnidaria</taxon>
        <taxon>Myxozoa</taxon>
        <taxon>Myxosporea</taxon>
        <taxon>Bivalvulida</taxon>
        <taxon>Platysporina</taxon>
        <taxon>Myxobolidae</taxon>
        <taxon>Thelohanellus</taxon>
    </lineage>
</organism>
<evidence type="ECO:0000313" key="4">
    <source>
        <dbReference type="Proteomes" id="UP000031668"/>
    </source>
</evidence>
<evidence type="ECO:0000313" key="3">
    <source>
        <dbReference type="EMBL" id="KII69074.1"/>
    </source>
</evidence>
<comment type="caution">
    <text evidence="3">The sequence shown here is derived from an EMBL/GenBank/DDBJ whole genome shotgun (WGS) entry which is preliminary data.</text>
</comment>
<keyword evidence="1" id="KW-0175">Coiled coil</keyword>
<dbReference type="EMBL" id="JWZT01002598">
    <property type="protein sequence ID" value="KII69074.1"/>
    <property type="molecule type" value="Genomic_DNA"/>
</dbReference>
<feature type="region of interest" description="Disordered" evidence="2">
    <location>
        <begin position="578"/>
        <end position="612"/>
    </location>
</feature>
<protein>
    <submittedName>
        <fullName evidence="3">Uncharacterized protein</fullName>
    </submittedName>
</protein>
<feature type="coiled-coil region" evidence="1">
    <location>
        <begin position="19"/>
        <end position="53"/>
    </location>
</feature>
<sequence length="625" mass="74214">MFQNGDCGEKNPKVIFDYINQVSNLKQKIDAEVQTLLEKKREDEKQIQLLKSDINQKCIQLKEETKKFQELNVSFQKLLFQYTQKCEKYKNLKNHTKQFNSSMESVRNVMDNLKENQSESKTINYLMEKKLGLHLEEFGRHLQMLNEISHDYSIFKRNHLQCVKKNRQKIKYYQRKLEKTRKEHLQVSIQALNSSSLAEELSNSFYTLMCNHQNLQTEKEYLVSELNYSQRRNIIQNSKAQKLVECNLRLRHVIRRQEVQSFHQINDFRGLLFCFISTNHKQLEKIRYLSQCSRNKTDIIARKDLLINKCFDRIKTYKNYIYTTYFLMEELQNYIERFNKFYVSLIIQEKVAHEKDCVIKEFVDNVRKASLDFDTMKENQFTNLVNLWIHCSIKNKFNKSHISEVENFITKVLKNLSDTFEKLSSKKLKIKEVESLNSNNQNLIEKLQMDLENEEKKTKDNNLELLQTKEKMEELRSCLKSLELSSNEKMDEKEKQLEISNKKLLDLTREILEFQAQSDENAKKSKDRIILLDQRVLQLEKENSDLKLKLKEQSEKGAPRTKRLLNNNDHLFNINQQISSTPCPGGKKISIPNTPLSIITPKKTTGRRKKANDFDTEDVDVFAFK</sequence>
<gene>
    <name evidence="3" type="ORF">RF11_10628</name>
</gene>
<proteinExistence type="predicted"/>
<evidence type="ECO:0000256" key="2">
    <source>
        <dbReference type="SAM" id="MobiDB-lite"/>
    </source>
</evidence>
<evidence type="ECO:0000256" key="1">
    <source>
        <dbReference type="SAM" id="Coils"/>
    </source>
</evidence>